<gene>
    <name evidence="2" type="ORF">SAMN04488081_2577</name>
</gene>
<feature type="transmembrane region" description="Helical" evidence="1">
    <location>
        <begin position="135"/>
        <end position="156"/>
    </location>
</feature>
<comment type="caution">
    <text evidence="2">The sequence shown here is derived from an EMBL/GenBank/DDBJ whole genome shotgun (WGS) entry which is preliminary data.</text>
</comment>
<feature type="transmembrane region" description="Helical" evidence="1">
    <location>
        <begin position="168"/>
        <end position="187"/>
    </location>
</feature>
<feature type="transmembrane region" description="Helical" evidence="1">
    <location>
        <begin position="192"/>
        <end position="209"/>
    </location>
</feature>
<dbReference type="InterPro" id="IPR038330">
    <property type="entry name" value="TspO/MBR-related_sf"/>
</dbReference>
<dbReference type="PANTHER" id="PTHR33802">
    <property type="entry name" value="SI:CH211-161H7.5-RELATED"/>
    <property type="match status" value="1"/>
</dbReference>
<keyword evidence="1" id="KW-0472">Membrane</keyword>
<sequence>MPKRRIWAIAYLIAFGLMIFLNYWSATNVGIVADNNQAIIQPAGFAFSIWGLIYILLFVWIIKRFFDHTWEGSLASRLTFWPILNFLLNGLWIVVFTQQWLVASTLVIASLLATLAIMHTLITKADYHWFDRLPFSIYFAWVTVATIVNVFAVTAGMKVETILGLGELDWTLIMIAAATLIGSIVAFRYRDWLYPLVILWPFYGIYVVNDSAYSSLNITLLIASIVLVAVGIFTVVKKLRNKQTA</sequence>
<proteinExistence type="predicted"/>
<dbReference type="EMBL" id="FNOS01000008">
    <property type="protein sequence ID" value="SDY29324.1"/>
    <property type="molecule type" value="Genomic_DNA"/>
</dbReference>
<dbReference type="Gene3D" id="1.20.1260.100">
    <property type="entry name" value="TspO/MBR protein"/>
    <property type="match status" value="1"/>
</dbReference>
<keyword evidence="1" id="KW-1133">Transmembrane helix</keyword>
<feature type="transmembrane region" description="Helical" evidence="1">
    <location>
        <begin position="74"/>
        <end position="94"/>
    </location>
</feature>
<keyword evidence="1" id="KW-0812">Transmembrane</keyword>
<keyword evidence="3" id="KW-1185">Reference proteome</keyword>
<feature type="transmembrane region" description="Helical" evidence="1">
    <location>
        <begin position="215"/>
        <end position="236"/>
    </location>
</feature>
<evidence type="ECO:0000313" key="2">
    <source>
        <dbReference type="EMBL" id="SDY29324.1"/>
    </source>
</evidence>
<protein>
    <submittedName>
        <fullName evidence="2">TspO and MBR related proteins</fullName>
    </submittedName>
</protein>
<reference evidence="2 3" key="1">
    <citation type="submission" date="2016-10" db="EMBL/GenBank/DDBJ databases">
        <authorList>
            <person name="Varghese N."/>
            <person name="Submissions S."/>
        </authorList>
    </citation>
    <scope>NUCLEOTIDE SEQUENCE [LARGE SCALE GENOMIC DNA]</scope>
    <source>
        <strain evidence="2 3">DSM 20748</strain>
    </source>
</reference>
<dbReference type="PANTHER" id="PTHR33802:SF1">
    <property type="entry name" value="XK-RELATED PROTEIN"/>
    <property type="match status" value="1"/>
</dbReference>
<dbReference type="RefSeq" id="WP_093108133.1">
    <property type="nucleotide sequence ID" value="NZ_FNOS01000008.1"/>
</dbReference>
<accession>A0A1H3IR42</accession>
<feature type="transmembrane region" description="Helical" evidence="1">
    <location>
        <begin position="100"/>
        <end position="123"/>
    </location>
</feature>
<dbReference type="Proteomes" id="UP000198647">
    <property type="component" value="Unassembled WGS sequence"/>
</dbReference>
<feature type="transmembrane region" description="Helical" evidence="1">
    <location>
        <begin position="7"/>
        <end position="26"/>
    </location>
</feature>
<feature type="transmembrane region" description="Helical" evidence="1">
    <location>
        <begin position="38"/>
        <end position="62"/>
    </location>
</feature>
<organism evidence="2 3">
    <name type="scientific">Salimicrobium album</name>
    <dbReference type="NCBI Taxonomy" id="50717"/>
    <lineage>
        <taxon>Bacteria</taxon>
        <taxon>Bacillati</taxon>
        <taxon>Bacillota</taxon>
        <taxon>Bacilli</taxon>
        <taxon>Bacillales</taxon>
        <taxon>Bacillaceae</taxon>
        <taxon>Salimicrobium</taxon>
    </lineage>
</organism>
<name>A0A1H3IR42_9BACI</name>
<evidence type="ECO:0000256" key="1">
    <source>
        <dbReference type="SAM" id="Phobius"/>
    </source>
</evidence>
<evidence type="ECO:0000313" key="3">
    <source>
        <dbReference type="Proteomes" id="UP000198647"/>
    </source>
</evidence>